<feature type="transmembrane region" description="Helical" evidence="10">
    <location>
        <begin position="270"/>
        <end position="291"/>
    </location>
</feature>
<evidence type="ECO:0000256" key="8">
    <source>
        <dbReference type="PROSITE-ProRule" id="PRU00175"/>
    </source>
</evidence>
<dbReference type="InterPro" id="IPR001841">
    <property type="entry name" value="Znf_RING"/>
</dbReference>
<evidence type="ECO:0000256" key="2">
    <source>
        <dbReference type="ARBA" id="ARBA00014050"/>
    </source>
</evidence>
<evidence type="ECO:0000313" key="12">
    <source>
        <dbReference type="Ensembl" id="ENSSHBP00005007622.1"/>
    </source>
</evidence>
<dbReference type="PROSITE" id="PS50089">
    <property type="entry name" value="ZF_RING_2"/>
    <property type="match status" value="1"/>
</dbReference>
<reference evidence="12 13" key="1">
    <citation type="submission" date="2019-11" db="EMBL/GenBank/DDBJ databases">
        <title>Strigops habroptila (kakapo) genome, bStrHab1, primary haplotype, v2.</title>
        <authorList>
            <person name="Jarvis E.D."/>
            <person name="Howard J."/>
            <person name="Rhie A."/>
            <person name="Phillippy A."/>
            <person name="Korlach J."/>
            <person name="Digby A."/>
            <person name="Iorns D."/>
            <person name="Eason D."/>
            <person name="Robertson B."/>
            <person name="Raemaekers T."/>
            <person name="Howe K."/>
            <person name="Lewin H."/>
            <person name="Damas J."/>
            <person name="Hastie A."/>
            <person name="Tracey A."/>
            <person name="Chow W."/>
            <person name="Fedrigo O."/>
        </authorList>
    </citation>
    <scope>NUCLEOTIDE SEQUENCE [LARGE SCALE GENOMIC DNA]</scope>
</reference>
<dbReference type="SUPFAM" id="SSF57850">
    <property type="entry name" value="RING/U-box"/>
    <property type="match status" value="1"/>
</dbReference>
<evidence type="ECO:0000313" key="13">
    <source>
        <dbReference type="Proteomes" id="UP000472266"/>
    </source>
</evidence>
<dbReference type="PROSITE" id="PS00518">
    <property type="entry name" value="ZF_RING_1"/>
    <property type="match status" value="1"/>
</dbReference>
<evidence type="ECO:0000256" key="10">
    <source>
        <dbReference type="SAM" id="Phobius"/>
    </source>
</evidence>
<evidence type="ECO:0000256" key="3">
    <source>
        <dbReference type="ARBA" id="ARBA00022723"/>
    </source>
</evidence>
<keyword evidence="13" id="KW-1185">Reference proteome</keyword>
<dbReference type="CDD" id="cd16555">
    <property type="entry name" value="RING-HC_RNF182"/>
    <property type="match status" value="1"/>
</dbReference>
<feature type="transmembrane region" description="Helical" evidence="10">
    <location>
        <begin position="243"/>
        <end position="264"/>
    </location>
</feature>
<reference evidence="12" key="2">
    <citation type="submission" date="2025-08" db="UniProtKB">
        <authorList>
            <consortium name="Ensembl"/>
        </authorList>
    </citation>
    <scope>IDENTIFICATION</scope>
</reference>
<dbReference type="RefSeq" id="XP_030358464.1">
    <property type="nucleotide sequence ID" value="XM_030502604.1"/>
</dbReference>
<dbReference type="GO" id="GO:0008270">
    <property type="term" value="F:zinc ion binding"/>
    <property type="evidence" value="ECO:0007669"/>
    <property type="project" value="UniProtKB-KW"/>
</dbReference>
<dbReference type="GeneTree" id="ENSGT00730000111020"/>
<dbReference type="AlphaFoldDB" id="A0A672U2F8"/>
<keyword evidence="10" id="KW-1133">Transmembrane helix</keyword>
<keyword evidence="10" id="KW-0812">Transmembrane</keyword>
<dbReference type="PANTHER" id="PTHR46675">
    <property type="entry name" value="E3 UBIQUITIN-PROTEIN LIGASE RNF182"/>
    <property type="match status" value="1"/>
</dbReference>
<dbReference type="KEGG" id="shab:115615012"/>
<evidence type="ECO:0000256" key="7">
    <source>
        <dbReference type="ARBA" id="ARBA00031239"/>
    </source>
</evidence>
<keyword evidence="3" id="KW-0479">Metal-binding</keyword>
<comment type="subunit">
    <text evidence="1">Interacts with ATP6V0C.</text>
</comment>
<keyword evidence="4 8" id="KW-0863">Zinc-finger</keyword>
<dbReference type="InterPro" id="IPR042285">
    <property type="entry name" value="RNF182"/>
</dbReference>
<name>A0A672U2F8_STRHB</name>
<dbReference type="GO" id="GO:0016567">
    <property type="term" value="P:protein ubiquitination"/>
    <property type="evidence" value="ECO:0007669"/>
    <property type="project" value="UniProtKB-UniPathway"/>
</dbReference>
<dbReference type="InterPro" id="IPR013083">
    <property type="entry name" value="Znf_RING/FYVE/PHD"/>
</dbReference>
<dbReference type="OMA" id="FYSLCQC"/>
<proteinExistence type="predicted"/>
<dbReference type="Pfam" id="PF14634">
    <property type="entry name" value="zf-RING_5"/>
    <property type="match status" value="1"/>
</dbReference>
<evidence type="ECO:0000256" key="5">
    <source>
        <dbReference type="ARBA" id="ARBA00022833"/>
    </source>
</evidence>
<protein>
    <recommendedName>
        <fullName evidence="2">E3 ubiquitin-protein ligase RNF182</fullName>
    </recommendedName>
    <alternativeName>
        <fullName evidence="7">RING finger protein 182</fullName>
    </alternativeName>
    <alternativeName>
        <fullName evidence="6">RING-type E3 ubiquitin transferase RNF182</fullName>
    </alternativeName>
</protein>
<reference evidence="12" key="3">
    <citation type="submission" date="2025-09" db="UniProtKB">
        <authorList>
            <consortium name="Ensembl"/>
        </authorList>
    </citation>
    <scope>IDENTIFICATION</scope>
</reference>
<dbReference type="InParanoid" id="A0A672U2F8"/>
<evidence type="ECO:0000256" key="6">
    <source>
        <dbReference type="ARBA" id="ARBA00030086"/>
    </source>
</evidence>
<dbReference type="Proteomes" id="UP000472266">
    <property type="component" value="Chromosome 14"/>
</dbReference>
<dbReference type="GeneID" id="115615012"/>
<dbReference type="SMART" id="SM00184">
    <property type="entry name" value="RING"/>
    <property type="match status" value="1"/>
</dbReference>
<feature type="compositionally biased region" description="Pro residues" evidence="9">
    <location>
        <begin position="1"/>
        <end position="10"/>
    </location>
</feature>
<gene>
    <name evidence="12" type="primary">LOC115615012</name>
</gene>
<dbReference type="UniPathway" id="UPA00143"/>
<dbReference type="InterPro" id="IPR017907">
    <property type="entry name" value="Znf_RING_CS"/>
</dbReference>
<organism evidence="12 13">
    <name type="scientific">Strigops habroptila</name>
    <name type="common">Kakapo</name>
    <dbReference type="NCBI Taxonomy" id="2489341"/>
    <lineage>
        <taxon>Eukaryota</taxon>
        <taxon>Metazoa</taxon>
        <taxon>Chordata</taxon>
        <taxon>Craniata</taxon>
        <taxon>Vertebrata</taxon>
        <taxon>Euteleostomi</taxon>
        <taxon>Archelosauria</taxon>
        <taxon>Archosauria</taxon>
        <taxon>Dinosauria</taxon>
        <taxon>Saurischia</taxon>
        <taxon>Theropoda</taxon>
        <taxon>Coelurosauria</taxon>
        <taxon>Aves</taxon>
        <taxon>Neognathae</taxon>
        <taxon>Neoaves</taxon>
        <taxon>Telluraves</taxon>
        <taxon>Australaves</taxon>
        <taxon>Psittaciformes</taxon>
        <taxon>Psittacidae</taxon>
        <taxon>Strigops</taxon>
    </lineage>
</organism>
<dbReference type="Ensembl" id="ENSSHBT00005009166.1">
    <property type="protein sequence ID" value="ENSSHBP00005007622.1"/>
    <property type="gene ID" value="ENSSHBG00005006677.1"/>
</dbReference>
<evidence type="ECO:0000256" key="4">
    <source>
        <dbReference type="ARBA" id="ARBA00022771"/>
    </source>
</evidence>
<keyword evidence="5" id="KW-0862">Zinc</keyword>
<dbReference type="OrthoDB" id="8062037at2759"/>
<evidence type="ECO:0000259" key="11">
    <source>
        <dbReference type="PROSITE" id="PS50089"/>
    </source>
</evidence>
<accession>A0A672U2F8</accession>
<evidence type="ECO:0000256" key="1">
    <source>
        <dbReference type="ARBA" id="ARBA00011482"/>
    </source>
</evidence>
<keyword evidence="10" id="KW-0472">Membrane</keyword>
<dbReference type="Gene3D" id="3.30.40.10">
    <property type="entry name" value="Zinc/RING finger domain, C3HC4 (zinc finger)"/>
    <property type="match status" value="1"/>
</dbReference>
<feature type="domain" description="RING-type" evidence="11">
    <location>
        <begin position="85"/>
        <end position="133"/>
    </location>
</feature>
<feature type="region of interest" description="Disordered" evidence="9">
    <location>
        <begin position="1"/>
        <end position="76"/>
    </location>
</feature>
<dbReference type="PANTHER" id="PTHR46675:SF3">
    <property type="entry name" value="E3 UBIQUITIN-PROTEIN LIGASE RNF182"/>
    <property type="match status" value="1"/>
</dbReference>
<dbReference type="InterPro" id="IPR047986">
    <property type="entry name" value="RNF182_RING-HC"/>
</dbReference>
<evidence type="ECO:0000256" key="9">
    <source>
        <dbReference type="SAM" id="MobiDB-lite"/>
    </source>
</evidence>
<sequence>MPAAPAPGPPQRGGQQPHTSPWGAHCRWSPTCFRNGQRPTAASPPGAPAHTAAQPAPGPPPGSMAQRDGEPSPRTTALAASELECKICYSHYDARARRPKVLGCGHRLCARCLRKMVPPGDASPHQLRCPFCRQHSPVPGGDVQRLQDDGEALALLTGCERDKQRGPPRSPEVLLCPSVLEPAPSPECLVVTILEVPEDVSPPEGLGRLEVVRLYRPASLGALPCRGPGHKCRSWGWRAVPRFILGVLCLLYFSSLPFGIYLLLIEHHSLGIVLVSLVPCTLLLCIVYSLCQCLCREVFGFPHS</sequence>